<gene>
    <name evidence="2" type="ORF">GCM10009118_21130</name>
</gene>
<organism evidence="2 3">
    <name type="scientific">Wandonia haliotis</name>
    <dbReference type="NCBI Taxonomy" id="574963"/>
    <lineage>
        <taxon>Bacteria</taxon>
        <taxon>Pseudomonadati</taxon>
        <taxon>Bacteroidota</taxon>
        <taxon>Flavobacteriia</taxon>
        <taxon>Flavobacteriales</taxon>
        <taxon>Crocinitomicaceae</taxon>
        <taxon>Wandonia</taxon>
    </lineage>
</organism>
<dbReference type="Gene3D" id="2.40.50.230">
    <property type="entry name" value="Gp5 N-terminal domain"/>
    <property type="match status" value="1"/>
</dbReference>
<comment type="caution">
    <text evidence="2">The sequence shown here is derived from an EMBL/GenBank/DDBJ whole genome shotgun (WGS) entry which is preliminary data.</text>
</comment>
<evidence type="ECO:0000313" key="2">
    <source>
        <dbReference type="EMBL" id="GAA0875704.1"/>
    </source>
</evidence>
<keyword evidence="3" id="KW-1185">Reference proteome</keyword>
<dbReference type="InterPro" id="IPR037026">
    <property type="entry name" value="Vgr_OB-fold_dom_sf"/>
</dbReference>
<dbReference type="NCBIfam" id="TIGR01646">
    <property type="entry name" value="vgr_GE"/>
    <property type="match status" value="1"/>
</dbReference>
<dbReference type="InterPro" id="IPR006533">
    <property type="entry name" value="T6SS_Vgr_RhsGE"/>
</dbReference>
<evidence type="ECO:0000259" key="1">
    <source>
        <dbReference type="Pfam" id="PF04717"/>
    </source>
</evidence>
<name>A0ABP3Y2B5_9FLAO</name>
<protein>
    <recommendedName>
        <fullName evidence="1">Gp5/Type VI secretion system Vgr protein OB-fold domain-containing protein</fullName>
    </recommendedName>
</protein>
<evidence type="ECO:0000313" key="3">
    <source>
        <dbReference type="Proteomes" id="UP001501126"/>
    </source>
</evidence>
<sequence>MSFLQANTTPKNRSSYYSLSLFVTVKEAGQRVTRELTNTYGVSSVVTMNSINKIPTAKLVLLDGSVSEQRFSASQSNDFNPGNELSIKIRHDDFEDVLFAGIIIKQKVKQLANGNTQLCLELKDVAVKLTAERKNSLFADKTDIEIIKNIAEQYADPIAGLKKVEVPAEQNAERSQKHREMVQYFCTDWDFLVSRADAVGRLVFTENGVLRVAEPDFLQQPIANLSFGGNIYEFDLELNAVGQYDKVTARCFDSGTGEIVSEDVSRADSTKQGNLSSSDLSEVLGVTDFPLQHSGQLGNAELKSWAYSKLMRSHLEKIRGTLKIDGWEKIKPGVLIDLGKISDKFNGIAFVSGVMNQFTSNSGWYTELQIGFSQEWFAELYDDIVQEPASGLLPAVNGLVIGQVLSVETEDGNDSNYWVKVKIPLVNDTDNGVWARVAGTGLGENRGVYFKPEVGDDVVLGFLNDDPRQPIVLGSIYSHLAPPEMTDESDDSSSEITGFFARNNMNLTFDEATDTVTIATPEEQKVILSDKEDSSGAYIRIEDAHGNTITMDKDGISVYSSKDLSFEAKQNINLKGANISLDSTGTFEAAGRTGAKLNSSGGNTEVSGTLVMIN</sequence>
<dbReference type="EMBL" id="BAAAFH010000011">
    <property type="protein sequence ID" value="GAA0875704.1"/>
    <property type="molecule type" value="Genomic_DNA"/>
</dbReference>
<dbReference type="Pfam" id="PF04717">
    <property type="entry name" value="Phage_base_V"/>
    <property type="match status" value="1"/>
</dbReference>
<feature type="domain" description="Gp5/Type VI secretion system Vgr protein OB-fold" evidence="1">
    <location>
        <begin position="410"/>
        <end position="477"/>
    </location>
</feature>
<dbReference type="RefSeq" id="WP_343787467.1">
    <property type="nucleotide sequence ID" value="NZ_BAAAFH010000011.1"/>
</dbReference>
<proteinExistence type="predicted"/>
<dbReference type="Proteomes" id="UP001501126">
    <property type="component" value="Unassembled WGS sequence"/>
</dbReference>
<dbReference type="InterPro" id="IPR006531">
    <property type="entry name" value="Gp5/Vgr_OB"/>
</dbReference>
<dbReference type="SUPFAM" id="SSF69255">
    <property type="entry name" value="gp5 N-terminal domain-like"/>
    <property type="match status" value="1"/>
</dbReference>
<accession>A0ABP3Y2B5</accession>
<dbReference type="SUPFAM" id="SSF69279">
    <property type="entry name" value="Phage tail proteins"/>
    <property type="match status" value="2"/>
</dbReference>
<reference evidence="3" key="1">
    <citation type="journal article" date="2019" name="Int. J. Syst. Evol. Microbiol.">
        <title>The Global Catalogue of Microorganisms (GCM) 10K type strain sequencing project: providing services to taxonomists for standard genome sequencing and annotation.</title>
        <authorList>
            <consortium name="The Broad Institute Genomics Platform"/>
            <consortium name="The Broad Institute Genome Sequencing Center for Infectious Disease"/>
            <person name="Wu L."/>
            <person name="Ma J."/>
        </authorList>
    </citation>
    <scope>NUCLEOTIDE SEQUENCE [LARGE SCALE GENOMIC DNA]</scope>
    <source>
        <strain evidence="3">JCM 16083</strain>
    </source>
</reference>